<gene>
    <name evidence="1" type="ORF">RE6C_06049</name>
</gene>
<dbReference type="PATRIC" id="fig|1263867.3.peg.6482"/>
<dbReference type="AlphaFoldDB" id="M2AUG9"/>
<proteinExistence type="predicted"/>
<accession>M2AUG9</accession>
<comment type="caution">
    <text evidence="1">The sequence shown here is derived from an EMBL/GenBank/DDBJ whole genome shotgun (WGS) entry which is preliminary data.</text>
</comment>
<sequence length="148" mass="16171">MFCIGFSEPLLKIGRALNRSRIAASAPTATDQSPSIHWSEDQIVGWQYSLVSESRIANFGFYAEAGTASIGGPPKTDLPHLGIKAGDTEIMEVEMCGVSWRVTPAGSLSLTVPDTDYSAELRLVYLDDQVASVWNVTRSESEVYIRSR</sequence>
<reference evidence="1" key="2">
    <citation type="journal article" date="2013" name="Mar. Genomics">
        <title>Expression of sulfatases in Rhodopirellula baltica and the diversity of sulfatases in the genus Rhodopirellula.</title>
        <authorList>
            <person name="Wegner C.E."/>
            <person name="Richter-Heitmann T."/>
            <person name="Klindworth A."/>
            <person name="Klockow C."/>
            <person name="Richter M."/>
            <person name="Achstetter T."/>
            <person name="Glockner F.O."/>
            <person name="Harder J."/>
        </authorList>
    </citation>
    <scope>NUCLEOTIDE SEQUENCE [LARGE SCALE GENOMIC DNA]</scope>
    <source>
        <strain evidence="1">6C</strain>
    </source>
</reference>
<dbReference type="Proteomes" id="UP000011529">
    <property type="component" value="Unassembled WGS sequence"/>
</dbReference>
<protein>
    <submittedName>
        <fullName evidence="1">Uncharacterized protein</fullName>
    </submittedName>
</protein>
<dbReference type="EMBL" id="ANMO01000271">
    <property type="protein sequence ID" value="EMB13193.1"/>
    <property type="molecule type" value="Genomic_DNA"/>
</dbReference>
<name>M2AUG9_9BACT</name>
<evidence type="ECO:0000313" key="2">
    <source>
        <dbReference type="Proteomes" id="UP000011529"/>
    </source>
</evidence>
<reference evidence="1" key="1">
    <citation type="submission" date="2012-11" db="EMBL/GenBank/DDBJ databases">
        <title>Permanent draft genomes of Rhodopirellula europaea strain SH398 and 6C.</title>
        <authorList>
            <person name="Richter M."/>
            <person name="Richter-Heitmann T."/>
            <person name="Frank C."/>
            <person name="Harder J."/>
            <person name="Glockner F.O."/>
        </authorList>
    </citation>
    <scope>NUCLEOTIDE SEQUENCE</scope>
    <source>
        <strain evidence="1">6C</strain>
    </source>
</reference>
<evidence type="ECO:0000313" key="1">
    <source>
        <dbReference type="EMBL" id="EMB13193.1"/>
    </source>
</evidence>
<organism evidence="1 2">
    <name type="scientific">Rhodopirellula europaea 6C</name>
    <dbReference type="NCBI Taxonomy" id="1263867"/>
    <lineage>
        <taxon>Bacteria</taxon>
        <taxon>Pseudomonadati</taxon>
        <taxon>Planctomycetota</taxon>
        <taxon>Planctomycetia</taxon>
        <taxon>Pirellulales</taxon>
        <taxon>Pirellulaceae</taxon>
        <taxon>Rhodopirellula</taxon>
    </lineage>
</organism>
<keyword evidence="2" id="KW-1185">Reference proteome</keyword>